<dbReference type="Gene3D" id="3.40.47.10">
    <property type="match status" value="1"/>
</dbReference>
<evidence type="ECO:0000313" key="3">
    <source>
        <dbReference type="Proteomes" id="UP000297891"/>
    </source>
</evidence>
<organism evidence="2 3">
    <name type="scientific">Leptospira brenneri</name>
    <dbReference type="NCBI Taxonomy" id="2023182"/>
    <lineage>
        <taxon>Bacteria</taxon>
        <taxon>Pseudomonadati</taxon>
        <taxon>Spirochaetota</taxon>
        <taxon>Spirochaetia</taxon>
        <taxon>Leptospirales</taxon>
        <taxon>Leptospiraceae</taxon>
        <taxon>Leptospira</taxon>
    </lineage>
</organism>
<comment type="caution">
    <text evidence="2">The sequence shown here is derived from an EMBL/GenBank/DDBJ whole genome shotgun (WGS) entry which is preliminary data.</text>
</comment>
<dbReference type="GO" id="GO:0016746">
    <property type="term" value="F:acyltransferase activity"/>
    <property type="evidence" value="ECO:0007669"/>
    <property type="project" value="InterPro"/>
</dbReference>
<dbReference type="OrthoDB" id="340898at2"/>
<dbReference type="SUPFAM" id="SSF53901">
    <property type="entry name" value="Thiolase-like"/>
    <property type="match status" value="2"/>
</dbReference>
<proteinExistence type="predicted"/>
<feature type="domain" description="Thiolase C-terminal" evidence="1">
    <location>
        <begin position="264"/>
        <end position="407"/>
    </location>
</feature>
<dbReference type="GO" id="GO:0005829">
    <property type="term" value="C:cytosol"/>
    <property type="evidence" value="ECO:0007669"/>
    <property type="project" value="TreeGrafter"/>
</dbReference>
<evidence type="ECO:0000313" key="2">
    <source>
        <dbReference type="EMBL" id="TGK96576.1"/>
    </source>
</evidence>
<dbReference type="EMBL" id="RQFP01000001">
    <property type="protein sequence ID" value="TGK96576.1"/>
    <property type="molecule type" value="Genomic_DNA"/>
</dbReference>
<dbReference type="PANTHER" id="PTHR42689">
    <property type="entry name" value="ACETYL-COA ACYLTRANSFERASE FADA2 (3-KETOACYL-COA THIOLASE) (BETA-KETOTHIOLASE)-RELATED"/>
    <property type="match status" value="1"/>
</dbReference>
<keyword evidence="3" id="KW-1185">Reference proteome</keyword>
<dbReference type="Pfam" id="PF22691">
    <property type="entry name" value="Thiolase_C_1"/>
    <property type="match status" value="1"/>
</dbReference>
<evidence type="ECO:0000259" key="1">
    <source>
        <dbReference type="Pfam" id="PF22691"/>
    </source>
</evidence>
<sequence>MHPILLGVADTIESEFDSEVYKNLSPLEKYHSLLFRSVDKLFGYLGTDRAKMAPYLTDFVSIEAQSLGREGYGFTVKDSNDLGFGGLACHTVDLGGASVGGAIQQAHTIVKANPYAVVLVAAADVPKSVFKQVSDLKRLTATVCHKDWEMPYGATLIGLYSLLCERMMFDTGVTSEDLEEITKHFRGLAETNPRAFQYQKPLTEKQLKKPLSGVYSTPMIAIVTDHGFATLITSETMKQKLIENKIIKKDAEHIYLAGSGHSAHAEYFIQKKDLKSPAALACERAVASSGWKRSDIDYAWIYDCFTGMIIHEAGLYFGVSPKETATALRKGKISNGTKDIPINLGGGILNYQAAMALSGATGLIDIVSQYGLAVDPIPEKLENPPNVSLLGGNGGIDSINSVVIFSKEKPKSEAKEPLTLKPLEVNVPMPKVGEKATILTASTIYFNPGGEKKPPYLIVCSTKENGEMVLTNLFSKDGSEIVSKEGLVLGKSKIEFQEKDGKIQAILLE</sequence>
<name>A0A2M9Y4M0_9LEPT</name>
<dbReference type="InterPro" id="IPR016039">
    <property type="entry name" value="Thiolase-like"/>
</dbReference>
<gene>
    <name evidence="2" type="ORF">EHQ30_08250</name>
</gene>
<dbReference type="AlphaFoldDB" id="A0A2M9Y4M0"/>
<dbReference type="PANTHER" id="PTHR42689:SF1">
    <property type="entry name" value="ACETYL-COA ACYLTRANSFERASE FADA2 (3-KETOACYL-COA THIOLASE) (BETA-KETOTHIOLASE)-RELATED"/>
    <property type="match status" value="1"/>
</dbReference>
<dbReference type="InterPro" id="IPR050521">
    <property type="entry name" value="3-ketoacyl-CoA_Thiolase"/>
</dbReference>
<reference evidence="2" key="1">
    <citation type="journal article" date="2019" name="PLoS Negl. Trop. Dis.">
        <title>Revisiting the worldwide diversity of Leptospira species in the environment.</title>
        <authorList>
            <person name="Vincent A.T."/>
            <person name="Schiettekatte O."/>
            <person name="Bourhy P."/>
            <person name="Veyrier F.J."/>
            <person name="Picardeau M."/>
        </authorList>
    </citation>
    <scope>NUCLEOTIDE SEQUENCE [LARGE SCALE GENOMIC DNA]</scope>
    <source>
        <strain evidence="2">201800277</strain>
    </source>
</reference>
<dbReference type="InterPro" id="IPR055140">
    <property type="entry name" value="Thiolase_C_2"/>
</dbReference>
<protein>
    <submittedName>
        <fullName evidence="2">Thiolase family protein</fullName>
    </submittedName>
</protein>
<dbReference type="RefSeq" id="WP_100789754.1">
    <property type="nucleotide sequence ID" value="NZ_NPDQ01000002.1"/>
</dbReference>
<accession>A0A2M9Y4M0</accession>
<dbReference type="Proteomes" id="UP000297891">
    <property type="component" value="Unassembled WGS sequence"/>
</dbReference>